<comment type="caution">
    <text evidence="3">The sequence shown here is derived from an EMBL/GenBank/DDBJ whole genome shotgun (WGS) entry which is preliminary data.</text>
</comment>
<dbReference type="Gene3D" id="3.15.10.20">
    <property type="entry name" value="Activator of Hsp90 ATPase Aha1, N-terminal domain"/>
    <property type="match status" value="1"/>
</dbReference>
<dbReference type="SMART" id="SM01000">
    <property type="entry name" value="Aha1_N"/>
    <property type="match status" value="1"/>
</dbReference>
<feature type="non-terminal residue" evidence="3">
    <location>
        <position position="1"/>
    </location>
</feature>
<feature type="domain" description="Activator of Hsp90 ATPase AHSA1-like N-terminal" evidence="2">
    <location>
        <begin position="6"/>
        <end position="141"/>
    </location>
</feature>
<comment type="similarity">
    <text evidence="1">Belongs to the AHA1 family.</text>
</comment>
<gene>
    <name evidence="3" type="ORF">KI387_009813</name>
</gene>
<dbReference type="Proteomes" id="UP000824469">
    <property type="component" value="Unassembled WGS sequence"/>
</dbReference>
<dbReference type="GO" id="GO:0001671">
    <property type="term" value="F:ATPase activator activity"/>
    <property type="evidence" value="ECO:0007669"/>
    <property type="project" value="InterPro"/>
</dbReference>
<evidence type="ECO:0000256" key="1">
    <source>
        <dbReference type="ARBA" id="ARBA00006817"/>
    </source>
</evidence>
<evidence type="ECO:0000259" key="2">
    <source>
        <dbReference type="SMART" id="SM01000"/>
    </source>
</evidence>
<dbReference type="GO" id="GO:0005829">
    <property type="term" value="C:cytosol"/>
    <property type="evidence" value="ECO:0007669"/>
    <property type="project" value="TreeGrafter"/>
</dbReference>
<dbReference type="InterPro" id="IPR015310">
    <property type="entry name" value="AHSA1-like_N"/>
</dbReference>
<evidence type="ECO:0000313" key="3">
    <source>
        <dbReference type="EMBL" id="KAH9305409.1"/>
    </source>
</evidence>
<keyword evidence="4" id="KW-1185">Reference proteome</keyword>
<dbReference type="Pfam" id="PF09229">
    <property type="entry name" value="Aha1_N"/>
    <property type="match status" value="1"/>
</dbReference>
<dbReference type="PANTHER" id="PTHR13009">
    <property type="entry name" value="HEAT SHOCK PROTEIN 90 HSP90 CO-CHAPERONE AHA-1"/>
    <property type="match status" value="1"/>
</dbReference>
<dbReference type="PANTHER" id="PTHR13009:SF22">
    <property type="entry name" value="LD43819P"/>
    <property type="match status" value="1"/>
</dbReference>
<name>A0AA38FJX6_TAXCH</name>
<protein>
    <recommendedName>
        <fullName evidence="2">Activator of Hsp90 ATPase AHSA1-like N-terminal domain-containing protein</fullName>
    </recommendedName>
</protein>
<organism evidence="3 4">
    <name type="scientific">Taxus chinensis</name>
    <name type="common">Chinese yew</name>
    <name type="synonym">Taxus wallichiana var. chinensis</name>
    <dbReference type="NCBI Taxonomy" id="29808"/>
    <lineage>
        <taxon>Eukaryota</taxon>
        <taxon>Viridiplantae</taxon>
        <taxon>Streptophyta</taxon>
        <taxon>Embryophyta</taxon>
        <taxon>Tracheophyta</taxon>
        <taxon>Spermatophyta</taxon>
        <taxon>Pinopsida</taxon>
        <taxon>Pinidae</taxon>
        <taxon>Conifers II</taxon>
        <taxon>Cupressales</taxon>
        <taxon>Taxaceae</taxon>
        <taxon>Taxus</taxon>
    </lineage>
</organism>
<dbReference type="GO" id="GO:0006457">
    <property type="term" value="P:protein folding"/>
    <property type="evidence" value="ECO:0007669"/>
    <property type="project" value="TreeGrafter"/>
</dbReference>
<sequence>AGTWEERNLSTWATDRIKDLLNCLGTLEFATGNAEIVMVSSCIGDASLVTVRNKKRVGYSYEIGLAFQGEWLIQEGTKKIKGSLKIPEASYGDLDDMQLEVTLEDEEIPDSERSRIIKDLKSFLSPIRGKLLKFEEELKDR</sequence>
<dbReference type="OMA" id="KSLTKWA"/>
<accession>A0AA38FJX6</accession>
<dbReference type="GO" id="GO:0051087">
    <property type="term" value="F:protein-folding chaperone binding"/>
    <property type="evidence" value="ECO:0007669"/>
    <property type="project" value="InterPro"/>
</dbReference>
<dbReference type="AlphaFoldDB" id="A0AA38FJX6"/>
<dbReference type="SUPFAM" id="SSF103111">
    <property type="entry name" value="Activator of Hsp90 ATPase, Aha1"/>
    <property type="match status" value="1"/>
</dbReference>
<reference evidence="3 4" key="1">
    <citation type="journal article" date="2021" name="Nat. Plants">
        <title>The Taxus genome provides insights into paclitaxel biosynthesis.</title>
        <authorList>
            <person name="Xiong X."/>
            <person name="Gou J."/>
            <person name="Liao Q."/>
            <person name="Li Y."/>
            <person name="Zhou Q."/>
            <person name="Bi G."/>
            <person name="Li C."/>
            <person name="Du R."/>
            <person name="Wang X."/>
            <person name="Sun T."/>
            <person name="Guo L."/>
            <person name="Liang H."/>
            <person name="Lu P."/>
            <person name="Wu Y."/>
            <person name="Zhang Z."/>
            <person name="Ro D.K."/>
            <person name="Shang Y."/>
            <person name="Huang S."/>
            <person name="Yan J."/>
        </authorList>
    </citation>
    <scope>NUCLEOTIDE SEQUENCE [LARGE SCALE GENOMIC DNA]</scope>
    <source>
        <strain evidence="3">Ta-2019</strain>
    </source>
</reference>
<dbReference type="InterPro" id="IPR036338">
    <property type="entry name" value="Aha1"/>
</dbReference>
<dbReference type="EMBL" id="JAHRHJ020000008">
    <property type="protein sequence ID" value="KAH9305409.1"/>
    <property type="molecule type" value="Genomic_DNA"/>
</dbReference>
<proteinExistence type="inferred from homology"/>
<evidence type="ECO:0000313" key="4">
    <source>
        <dbReference type="Proteomes" id="UP000824469"/>
    </source>
</evidence>